<feature type="region of interest" description="Disordered" evidence="1">
    <location>
        <begin position="52"/>
        <end position="71"/>
    </location>
</feature>
<dbReference type="EMBL" id="JAWDGP010005399">
    <property type="protein sequence ID" value="KAK3757214.1"/>
    <property type="molecule type" value="Genomic_DNA"/>
</dbReference>
<sequence>MSISASIHHNGVHDRFLPCARLRPYLHDSQRRHYLHNRLEASFWGARDQQSNTERNNNYYGNDDDDGSANKRAVPRCGLENLLAQQSCVCLLTRYLSLSGTDRYGDNDGDHCLTGYNLPPLVSGYDHTTESSGG</sequence>
<keyword evidence="3" id="KW-1185">Reference proteome</keyword>
<dbReference type="AlphaFoldDB" id="A0AAE1D4N2"/>
<evidence type="ECO:0000313" key="3">
    <source>
        <dbReference type="Proteomes" id="UP001283361"/>
    </source>
</evidence>
<reference evidence="2" key="1">
    <citation type="journal article" date="2023" name="G3 (Bethesda)">
        <title>A reference genome for the long-term kleptoplast-retaining sea slug Elysia crispata morphotype clarki.</title>
        <authorList>
            <person name="Eastman K.E."/>
            <person name="Pendleton A.L."/>
            <person name="Shaikh M.A."/>
            <person name="Suttiyut T."/>
            <person name="Ogas R."/>
            <person name="Tomko P."/>
            <person name="Gavelis G."/>
            <person name="Widhalm J.R."/>
            <person name="Wisecaver J.H."/>
        </authorList>
    </citation>
    <scope>NUCLEOTIDE SEQUENCE</scope>
    <source>
        <strain evidence="2">ECLA1</strain>
    </source>
</reference>
<accession>A0AAE1D4N2</accession>
<protein>
    <submittedName>
        <fullName evidence="2">Uncharacterized protein</fullName>
    </submittedName>
</protein>
<name>A0AAE1D4N2_9GAST</name>
<organism evidence="2 3">
    <name type="scientific">Elysia crispata</name>
    <name type="common">lettuce slug</name>
    <dbReference type="NCBI Taxonomy" id="231223"/>
    <lineage>
        <taxon>Eukaryota</taxon>
        <taxon>Metazoa</taxon>
        <taxon>Spiralia</taxon>
        <taxon>Lophotrochozoa</taxon>
        <taxon>Mollusca</taxon>
        <taxon>Gastropoda</taxon>
        <taxon>Heterobranchia</taxon>
        <taxon>Euthyneura</taxon>
        <taxon>Panpulmonata</taxon>
        <taxon>Sacoglossa</taxon>
        <taxon>Placobranchoidea</taxon>
        <taxon>Plakobranchidae</taxon>
        <taxon>Elysia</taxon>
    </lineage>
</organism>
<proteinExistence type="predicted"/>
<comment type="caution">
    <text evidence="2">The sequence shown here is derived from an EMBL/GenBank/DDBJ whole genome shotgun (WGS) entry which is preliminary data.</text>
</comment>
<evidence type="ECO:0000256" key="1">
    <source>
        <dbReference type="SAM" id="MobiDB-lite"/>
    </source>
</evidence>
<evidence type="ECO:0000313" key="2">
    <source>
        <dbReference type="EMBL" id="KAK3757214.1"/>
    </source>
</evidence>
<dbReference type="Proteomes" id="UP001283361">
    <property type="component" value="Unassembled WGS sequence"/>
</dbReference>
<gene>
    <name evidence="2" type="ORF">RRG08_047405</name>
</gene>